<sequence>ITKALQNYRPCEKQNCSCHQSVLENDLLPFRGGISNDVLLQTVSRGVGTHYQIINGKLYREHDCMFPASMVNTQGCALSVYTNIPQVVFTLYSKDCLPLLHFTSGVDCPAYSILQTSEYYDILYPAWTFWEGGPAVWPLYPTGLGRWDLMRNDLNNSAEQWPWQKKISKGFFRGSRTSAERDPLILLSREDPNLVDAEYTKNQDTLGKPPAKEISLTDHCKYKYLFNFRGVAASFRFKHLFLCGSLVFHIGDEWLEFFYQQLKPWVHYIPVKQDLSDEELSELLEFVKENDEVAREIAKRGQQFIADNLQMEDVSCYWETLLTSYSKLLVYKPHRRNDYSQIFPKYTRIEL</sequence>
<dbReference type="InParanoid" id="H3AJ37"/>
<gene>
    <name evidence="4" type="primary">POGLUT1</name>
</gene>
<organism evidence="4 5">
    <name type="scientific">Latimeria chalumnae</name>
    <name type="common">Coelacanth</name>
    <dbReference type="NCBI Taxonomy" id="7897"/>
    <lineage>
        <taxon>Eukaryota</taxon>
        <taxon>Metazoa</taxon>
        <taxon>Chordata</taxon>
        <taxon>Craniata</taxon>
        <taxon>Vertebrata</taxon>
        <taxon>Euteleostomi</taxon>
        <taxon>Coelacanthiformes</taxon>
        <taxon>Coelacanthidae</taxon>
        <taxon>Latimeria</taxon>
    </lineage>
</organism>
<dbReference type="InterPro" id="IPR051091">
    <property type="entry name" value="O-Glucosyltr/Glycosyltrsf_90"/>
</dbReference>
<evidence type="ECO:0000313" key="4">
    <source>
        <dbReference type="Ensembl" id="ENSLACP00000009658.1"/>
    </source>
</evidence>
<dbReference type="GeneTree" id="ENSGT00940000158283"/>
<dbReference type="Proteomes" id="UP000008672">
    <property type="component" value="Unassembled WGS sequence"/>
</dbReference>
<keyword evidence="5" id="KW-1185">Reference proteome</keyword>
<reference evidence="4" key="2">
    <citation type="submission" date="2025-08" db="UniProtKB">
        <authorList>
            <consortium name="Ensembl"/>
        </authorList>
    </citation>
    <scope>IDENTIFICATION</scope>
</reference>
<dbReference type="Ensembl" id="ENSLACT00000009732.1">
    <property type="protein sequence ID" value="ENSLACP00000009658.1"/>
    <property type="gene ID" value="ENSLACG00000008517.1"/>
</dbReference>
<dbReference type="Bgee" id="ENSLACG00000008517">
    <property type="expression patterns" value="Expressed in muscle tissue and 5 other cell types or tissues"/>
</dbReference>
<dbReference type="AlphaFoldDB" id="H3AJ37"/>
<dbReference type="HOGENOM" id="CLU_041919_1_0_1"/>
<dbReference type="PANTHER" id="PTHR12203">
    <property type="entry name" value="KDEL LYS-ASP-GLU-LEU CONTAINING - RELATED"/>
    <property type="match status" value="1"/>
</dbReference>
<dbReference type="EMBL" id="AFYH01125204">
    <property type="status" value="NOT_ANNOTATED_CDS"/>
    <property type="molecule type" value="Genomic_DNA"/>
</dbReference>
<reference evidence="5" key="1">
    <citation type="submission" date="2011-08" db="EMBL/GenBank/DDBJ databases">
        <title>The draft genome of Latimeria chalumnae.</title>
        <authorList>
            <person name="Di Palma F."/>
            <person name="Alfoldi J."/>
            <person name="Johnson J."/>
            <person name="Berlin A."/>
            <person name="Gnerre S."/>
            <person name="Jaffe D."/>
            <person name="MacCallum I."/>
            <person name="Young S."/>
            <person name="Walker B.J."/>
            <person name="Lander E."/>
            <person name="Lindblad-Toh K."/>
        </authorList>
    </citation>
    <scope>NUCLEOTIDE SEQUENCE [LARGE SCALE GENOMIC DNA]</scope>
    <source>
        <strain evidence="5">Wild caught</strain>
    </source>
</reference>
<dbReference type="InterPro" id="IPR006598">
    <property type="entry name" value="CAP10"/>
</dbReference>
<protein>
    <submittedName>
        <fullName evidence="4">Protein O-glucosyltransferase 1</fullName>
    </submittedName>
</protein>
<accession>H3AJ37</accession>
<dbReference type="PANTHER" id="PTHR12203:SF35">
    <property type="entry name" value="PROTEIN O-GLUCOSYLTRANSFERASE 1"/>
    <property type="match status" value="1"/>
</dbReference>
<evidence type="ECO:0000259" key="3">
    <source>
        <dbReference type="SMART" id="SM00672"/>
    </source>
</evidence>
<keyword evidence="2" id="KW-0808">Transferase</keyword>
<dbReference type="GO" id="GO:0006493">
    <property type="term" value="P:protein O-linked glycosylation"/>
    <property type="evidence" value="ECO:0007669"/>
    <property type="project" value="TreeGrafter"/>
</dbReference>
<dbReference type="GO" id="GO:0035251">
    <property type="term" value="F:UDP-glucosyltransferase activity"/>
    <property type="evidence" value="ECO:0007669"/>
    <property type="project" value="TreeGrafter"/>
</dbReference>
<proteinExistence type="inferred from homology"/>
<dbReference type="STRING" id="7897.ENSLACP00000009658"/>
<dbReference type="EMBL" id="AFYH01125202">
    <property type="status" value="NOT_ANNOTATED_CDS"/>
    <property type="molecule type" value="Genomic_DNA"/>
</dbReference>
<evidence type="ECO:0000256" key="1">
    <source>
        <dbReference type="ARBA" id="ARBA00010118"/>
    </source>
</evidence>
<dbReference type="GO" id="GO:0035252">
    <property type="term" value="F:UDP-xylosyltransferase activity"/>
    <property type="evidence" value="ECO:0007669"/>
    <property type="project" value="TreeGrafter"/>
</dbReference>
<dbReference type="SMART" id="SM00672">
    <property type="entry name" value="CAP10"/>
    <property type="match status" value="1"/>
</dbReference>
<dbReference type="EMBL" id="AFYH01125203">
    <property type="status" value="NOT_ANNOTATED_CDS"/>
    <property type="molecule type" value="Genomic_DNA"/>
</dbReference>
<dbReference type="EMBL" id="AFYH01125201">
    <property type="status" value="NOT_ANNOTATED_CDS"/>
    <property type="molecule type" value="Genomic_DNA"/>
</dbReference>
<reference evidence="4" key="3">
    <citation type="submission" date="2025-09" db="UniProtKB">
        <authorList>
            <consortium name="Ensembl"/>
        </authorList>
    </citation>
    <scope>IDENTIFICATION</scope>
</reference>
<dbReference type="FunCoup" id="H3AJ37">
    <property type="interactions" value="2331"/>
</dbReference>
<dbReference type="GO" id="GO:0045747">
    <property type="term" value="P:positive regulation of Notch signaling pathway"/>
    <property type="evidence" value="ECO:0007669"/>
    <property type="project" value="TreeGrafter"/>
</dbReference>
<feature type="domain" description="Glycosyl transferase CAP10" evidence="3">
    <location>
        <begin position="83"/>
        <end position="332"/>
    </location>
</feature>
<dbReference type="eggNOG" id="KOG2458">
    <property type="taxonomic scope" value="Eukaryota"/>
</dbReference>
<name>H3AJ37_LATCH</name>
<dbReference type="Pfam" id="PF05686">
    <property type="entry name" value="Glyco_transf_90"/>
    <property type="match status" value="1"/>
</dbReference>
<dbReference type="GO" id="GO:0012505">
    <property type="term" value="C:endomembrane system"/>
    <property type="evidence" value="ECO:0007669"/>
    <property type="project" value="TreeGrafter"/>
</dbReference>
<comment type="similarity">
    <text evidence="1">Belongs to the glycosyltransferase 90 family.</text>
</comment>
<evidence type="ECO:0000313" key="5">
    <source>
        <dbReference type="Proteomes" id="UP000008672"/>
    </source>
</evidence>
<evidence type="ECO:0000256" key="2">
    <source>
        <dbReference type="ARBA" id="ARBA00022679"/>
    </source>
</evidence>
<dbReference type="OMA" id="EDDCMFP"/>